<feature type="signal peptide" evidence="1">
    <location>
        <begin position="1"/>
        <end position="25"/>
    </location>
</feature>
<dbReference type="EMBL" id="CP000927">
    <property type="protein sequence ID" value="ABZ72222.1"/>
    <property type="molecule type" value="Genomic_DNA"/>
</dbReference>
<dbReference type="Pfam" id="PF09917">
    <property type="entry name" value="DUF2147"/>
    <property type="match status" value="1"/>
</dbReference>
<proteinExistence type="predicted"/>
<feature type="domain" description="DUF2147" evidence="2">
    <location>
        <begin position="30"/>
        <end position="141"/>
    </location>
</feature>
<dbReference type="Gene3D" id="2.40.128.520">
    <property type="match status" value="1"/>
</dbReference>
<organism evidence="3">
    <name type="scientific">Caulobacter sp. (strain K31)</name>
    <dbReference type="NCBI Taxonomy" id="366602"/>
    <lineage>
        <taxon>Bacteria</taxon>
        <taxon>Pseudomonadati</taxon>
        <taxon>Pseudomonadota</taxon>
        <taxon>Alphaproteobacteria</taxon>
        <taxon>Caulobacterales</taxon>
        <taxon>Caulobacteraceae</taxon>
        <taxon>Caulobacter</taxon>
    </lineage>
</organism>
<name>B0T1N3_CAUSK</name>
<dbReference type="PANTHER" id="PTHR36919:SF2">
    <property type="entry name" value="BLL6627 PROTEIN"/>
    <property type="match status" value="1"/>
</dbReference>
<dbReference type="HOGENOM" id="CLU_108869_1_2_5"/>
<evidence type="ECO:0000256" key="1">
    <source>
        <dbReference type="SAM" id="SignalP"/>
    </source>
</evidence>
<evidence type="ECO:0000259" key="2">
    <source>
        <dbReference type="Pfam" id="PF09917"/>
    </source>
</evidence>
<keyword evidence="1" id="KW-0732">Signal</keyword>
<gene>
    <name evidence="3" type="ordered locus">Caul_3095</name>
</gene>
<evidence type="ECO:0000313" key="3">
    <source>
        <dbReference type="EMBL" id="ABZ72222.1"/>
    </source>
</evidence>
<feature type="chain" id="PRO_5002753273" description="DUF2147 domain-containing protein" evidence="1">
    <location>
        <begin position="26"/>
        <end position="143"/>
    </location>
</feature>
<dbReference type="AlphaFoldDB" id="B0T1N3"/>
<sequence length="143" mass="15162" precursor="true">MKMPILAAAFALSGAVLAVAAPASAQEITGLWQTQTNGGQVEISRCGNSLCGKLVNSDHIKSDPAVKDVKNKDASLRTRSLKNMQMLYDFTGGPTKWTGGKVYNAADGGTYSGTITLISANELKLKGCIVAPLCKTEKWSRIK</sequence>
<dbReference type="KEGG" id="cak:Caul_3095"/>
<reference evidence="3" key="1">
    <citation type="submission" date="2008-01" db="EMBL/GenBank/DDBJ databases">
        <title>Complete sequence of chromosome of Caulobacter sp. K31.</title>
        <authorList>
            <consortium name="US DOE Joint Genome Institute"/>
            <person name="Copeland A."/>
            <person name="Lucas S."/>
            <person name="Lapidus A."/>
            <person name="Barry K."/>
            <person name="Glavina del Rio T."/>
            <person name="Dalin E."/>
            <person name="Tice H."/>
            <person name="Pitluck S."/>
            <person name="Bruce D."/>
            <person name="Goodwin L."/>
            <person name="Thompson L.S."/>
            <person name="Brettin T."/>
            <person name="Detter J.C."/>
            <person name="Han C."/>
            <person name="Schmutz J."/>
            <person name="Larimer F."/>
            <person name="Land M."/>
            <person name="Hauser L."/>
            <person name="Kyrpides N."/>
            <person name="Kim E."/>
            <person name="Stephens C."/>
            <person name="Richardson P."/>
        </authorList>
    </citation>
    <scope>NUCLEOTIDE SEQUENCE [LARGE SCALE GENOMIC DNA]</scope>
    <source>
        <strain evidence="3">K31</strain>
    </source>
</reference>
<dbReference type="InterPro" id="IPR019223">
    <property type="entry name" value="DUF2147"/>
</dbReference>
<dbReference type="OrthoDB" id="9811671at2"/>
<accession>B0T1N3</accession>
<dbReference type="eggNOG" id="COG4731">
    <property type="taxonomic scope" value="Bacteria"/>
</dbReference>
<dbReference type="PANTHER" id="PTHR36919">
    <property type="entry name" value="BLR1215 PROTEIN"/>
    <property type="match status" value="1"/>
</dbReference>
<protein>
    <recommendedName>
        <fullName evidence="2">DUF2147 domain-containing protein</fullName>
    </recommendedName>
</protein>